<dbReference type="SUPFAM" id="SSF48113">
    <property type="entry name" value="Heme-dependent peroxidases"/>
    <property type="match status" value="2"/>
</dbReference>
<feature type="binding site" evidence="15">
    <location>
        <position position="75"/>
    </location>
    <ligand>
        <name>Ca(2+)</name>
        <dbReference type="ChEBI" id="CHEBI:29108"/>
        <label>1</label>
    </ligand>
</feature>
<keyword evidence="7 15" id="KW-0479">Metal-binding</keyword>
<feature type="active site" description="Proton acceptor" evidence="13">
    <location>
        <position position="65"/>
    </location>
</feature>
<dbReference type="InterPro" id="IPR019794">
    <property type="entry name" value="Peroxidases_AS"/>
</dbReference>
<feature type="binding site" evidence="15">
    <location>
        <position position="244"/>
    </location>
    <ligand>
        <name>Ca(2+)</name>
        <dbReference type="ChEBI" id="CHEBI:29108"/>
        <label>2</label>
    </ligand>
</feature>
<feature type="disulfide bond" evidence="17">
    <location>
        <begin position="67"/>
        <end position="72"/>
    </location>
</feature>
<dbReference type="Pfam" id="PF00141">
    <property type="entry name" value="peroxidase"/>
    <property type="match status" value="2"/>
</dbReference>
<comment type="catalytic activity">
    <reaction evidence="1">
        <text>2 a phenolic donor + H2O2 = 2 a phenolic radical donor + 2 H2O</text>
        <dbReference type="Rhea" id="RHEA:56136"/>
        <dbReference type="ChEBI" id="CHEBI:15377"/>
        <dbReference type="ChEBI" id="CHEBI:16240"/>
        <dbReference type="ChEBI" id="CHEBI:139520"/>
        <dbReference type="ChEBI" id="CHEBI:139521"/>
        <dbReference type="EC" id="1.11.1.7"/>
    </reaction>
</comment>
<evidence type="ECO:0000256" key="6">
    <source>
        <dbReference type="ARBA" id="ARBA00022617"/>
    </source>
</evidence>
<feature type="binding site" evidence="15">
    <location>
        <position position="69"/>
    </location>
    <ligand>
        <name>Ca(2+)</name>
        <dbReference type="ChEBI" id="CHEBI:29108"/>
        <label>1</label>
    </ligand>
</feature>
<feature type="binding site" evidence="15">
    <location>
        <position position="73"/>
    </location>
    <ligand>
        <name>Ca(2+)</name>
        <dbReference type="ChEBI" id="CHEBI:29108"/>
        <label>1</label>
    </ligand>
</feature>
<dbReference type="FunFam" id="1.10.420.10:FF:000001">
    <property type="entry name" value="Peroxidase"/>
    <property type="match status" value="2"/>
</dbReference>
<dbReference type="PANTHER" id="PTHR31388:SF147">
    <property type="entry name" value="PEROXIDASE 58"/>
    <property type="match status" value="1"/>
</dbReference>
<evidence type="ECO:0000256" key="3">
    <source>
        <dbReference type="ARBA" id="ARBA00006873"/>
    </source>
</evidence>
<comment type="function">
    <text evidence="2">Removal of H(2)O(2), oxidation of toxic reductants, biosynthesis and degradation of lignin, suberization, auxin catabolism, response to environmental stresses such as wounding, pathogen attack and oxidative stress. These functions might be dependent on each isozyme/isoform in each plant tissue.</text>
</comment>
<feature type="binding site" evidence="15">
    <location>
        <position position="87"/>
    </location>
    <ligand>
        <name>Ca(2+)</name>
        <dbReference type="ChEBI" id="CHEBI:29108"/>
        <label>1</label>
    </ligand>
</feature>
<feature type="disulfide bond" evidence="17">
    <location>
        <begin position="34"/>
        <end position="114"/>
    </location>
</feature>
<keyword evidence="9" id="KW-0560">Oxidoreductase</keyword>
<evidence type="ECO:0000256" key="2">
    <source>
        <dbReference type="ARBA" id="ARBA00002322"/>
    </source>
</evidence>
<dbReference type="GO" id="GO:0140825">
    <property type="term" value="F:lactoperoxidase activity"/>
    <property type="evidence" value="ECO:0007669"/>
    <property type="project" value="UniProtKB-EC"/>
</dbReference>
<evidence type="ECO:0000256" key="18">
    <source>
        <dbReference type="SAM" id="SignalP"/>
    </source>
</evidence>
<keyword evidence="6" id="KW-0349">Heme</keyword>
<feature type="binding site" evidence="15">
    <location>
        <position position="66"/>
    </location>
    <ligand>
        <name>Ca(2+)</name>
        <dbReference type="ChEBI" id="CHEBI:29108"/>
        <label>1</label>
    </ligand>
</feature>
<keyword evidence="5" id="KW-0575">Peroxidase</keyword>
<comment type="caution">
    <text evidence="20">The sequence shown here is derived from an EMBL/GenBank/DDBJ whole genome shotgun (WGS) entry which is preliminary data.</text>
</comment>
<dbReference type="InterPro" id="IPR000823">
    <property type="entry name" value="Peroxidase_pln"/>
</dbReference>
<comment type="cofactor">
    <cofactor evidence="15">
        <name>Ca(2+)</name>
        <dbReference type="ChEBI" id="CHEBI:29108"/>
    </cofactor>
    <text evidence="15">Binds 2 calcium ions per subunit.</text>
</comment>
<dbReference type="InterPro" id="IPR019793">
    <property type="entry name" value="Peroxidases_heam-ligand_BS"/>
</dbReference>
<dbReference type="CDD" id="cd00693">
    <property type="entry name" value="secretory_peroxidase"/>
    <property type="match status" value="2"/>
</dbReference>
<evidence type="ECO:0000256" key="13">
    <source>
        <dbReference type="PIRSR" id="PIRSR600823-1"/>
    </source>
</evidence>
<evidence type="ECO:0000256" key="12">
    <source>
        <dbReference type="ARBA" id="ARBA00023180"/>
    </source>
</evidence>
<keyword evidence="8 15" id="KW-0106">Calcium</keyword>
<dbReference type="EMBL" id="VIBQ01000377">
    <property type="protein sequence ID" value="KAC0482860.1"/>
    <property type="molecule type" value="Genomic_DNA"/>
</dbReference>
<evidence type="ECO:0000313" key="20">
    <source>
        <dbReference type="EMBL" id="KAC0482860.1"/>
    </source>
</evidence>
<feature type="binding site" evidence="14">
    <location>
        <position position="162"/>
    </location>
    <ligand>
        <name>substrate</name>
    </ligand>
</feature>
<dbReference type="PRINTS" id="PR00461">
    <property type="entry name" value="PLPEROXIDASE"/>
</dbReference>
<feature type="domain" description="Plant heme peroxidase family profile" evidence="19">
    <location>
        <begin position="24"/>
        <end position="318"/>
    </location>
</feature>
<evidence type="ECO:0000256" key="7">
    <source>
        <dbReference type="ARBA" id="ARBA00022723"/>
    </source>
</evidence>
<keyword evidence="10 15" id="KW-0408">Iron</keyword>
<gene>
    <name evidence="20" type="ORF">FH972_027106</name>
</gene>
<evidence type="ECO:0000256" key="10">
    <source>
        <dbReference type="ARBA" id="ARBA00023004"/>
    </source>
</evidence>
<dbReference type="Proteomes" id="UP000327013">
    <property type="component" value="Unassembled WGS sequence"/>
</dbReference>
<evidence type="ECO:0000313" key="21">
    <source>
        <dbReference type="Proteomes" id="UP000327013"/>
    </source>
</evidence>
<dbReference type="GO" id="GO:0006979">
    <property type="term" value="P:response to oxidative stress"/>
    <property type="evidence" value="ECO:0007669"/>
    <property type="project" value="InterPro"/>
</dbReference>
<dbReference type="PROSITE" id="PS00436">
    <property type="entry name" value="PEROXIDASE_2"/>
    <property type="match status" value="2"/>
</dbReference>
<feature type="domain" description="Plant heme peroxidase family profile" evidence="19">
    <location>
        <begin position="376"/>
        <end position="664"/>
    </location>
</feature>
<evidence type="ECO:0000256" key="15">
    <source>
        <dbReference type="PIRSR" id="PIRSR600823-3"/>
    </source>
</evidence>
<comment type="cofactor">
    <cofactor evidence="15">
        <name>heme b</name>
        <dbReference type="ChEBI" id="CHEBI:60344"/>
    </cofactor>
    <text evidence="15">Binds 1 heme b (iron(II)-protoporphyrin IX) group per subunit.</text>
</comment>
<feature type="binding site" evidence="15">
    <location>
        <position position="247"/>
    </location>
    <ligand>
        <name>Ca(2+)</name>
        <dbReference type="ChEBI" id="CHEBI:29108"/>
        <label>2</label>
    </ligand>
</feature>
<feature type="chain" id="PRO_5024361918" description="peroxidase" evidence="18">
    <location>
        <begin position="24"/>
        <end position="664"/>
    </location>
</feature>
<evidence type="ECO:0000256" key="4">
    <source>
        <dbReference type="ARBA" id="ARBA00012313"/>
    </source>
</evidence>
<evidence type="ECO:0000256" key="5">
    <source>
        <dbReference type="ARBA" id="ARBA00022559"/>
    </source>
</evidence>
<evidence type="ECO:0000256" key="14">
    <source>
        <dbReference type="PIRSR" id="PIRSR600823-2"/>
    </source>
</evidence>
<keyword evidence="21" id="KW-1185">Reference proteome</keyword>
<evidence type="ECO:0000256" key="1">
    <source>
        <dbReference type="ARBA" id="ARBA00000189"/>
    </source>
</evidence>
<organism evidence="20 21">
    <name type="scientific">Carpinus fangiana</name>
    <dbReference type="NCBI Taxonomy" id="176857"/>
    <lineage>
        <taxon>Eukaryota</taxon>
        <taxon>Viridiplantae</taxon>
        <taxon>Streptophyta</taxon>
        <taxon>Embryophyta</taxon>
        <taxon>Tracheophyta</taxon>
        <taxon>Spermatophyta</taxon>
        <taxon>Magnoliopsida</taxon>
        <taxon>eudicotyledons</taxon>
        <taxon>Gunneridae</taxon>
        <taxon>Pentapetalae</taxon>
        <taxon>rosids</taxon>
        <taxon>fabids</taxon>
        <taxon>Fagales</taxon>
        <taxon>Betulaceae</taxon>
        <taxon>Carpinus</taxon>
    </lineage>
</organism>
<feature type="binding site" evidence="15">
    <location>
        <position position="193"/>
    </location>
    <ligand>
        <name>Ca(2+)</name>
        <dbReference type="ChEBI" id="CHEBI:29108"/>
        <label>2</label>
    </ligand>
</feature>
<evidence type="ECO:0000256" key="16">
    <source>
        <dbReference type="PIRSR" id="PIRSR600823-4"/>
    </source>
</evidence>
<keyword evidence="12" id="KW-0325">Glycoprotein</keyword>
<dbReference type="OrthoDB" id="2113341at2759"/>
<feature type="signal peptide" evidence="18">
    <location>
        <begin position="1"/>
        <end position="23"/>
    </location>
</feature>
<proteinExistence type="inferred from homology"/>
<dbReference type="GO" id="GO:0042744">
    <property type="term" value="P:hydrogen peroxide catabolic process"/>
    <property type="evidence" value="ECO:0007669"/>
    <property type="project" value="InterPro"/>
</dbReference>
<sequence>MSFFSLKLSIMFAIFLLFSRSNAQLSATFYDSSCPNVSAVVRGVIEEAAKTDVRIGAKLIRLHFHDCFVDGCDGSVLLDSADGIDSEKFALPNNNSLDGFSVVDDIKTAVENVCPGVVSCADILAIASQISVSLDGGQTWEVQLGRRDSRTANRAGADSNLPSPSGGLNNVISKFNDVGLDTTDVVALSGAHTFGRARCVSFRDRLYDFSGTGNPDPTIDTTYLEMLRQTCPQGGDNNTLANLDQATPNDFDNNYFTNLQNNKGLLQSDQELFSTTGADTVDIVNRFANSQSDFFDSFGQSMIKMGNISPLTGSNGEISCLQPATHSPAGLVSDHSCLYKGSIPRKEKNTATMSSFSLKLSIMFAIFLLFSRSNAQLSATFYDSSCPNVSAVVSGVIEQAAQTDVRIGAKPIRLHFHDCFVDGCDGSVLLDNADGIDSEKDAVPNNGSLDGFTVVDDIKTAVENVCPGVVSCADILAIASQISVSLGGGQTWEVQLGRRDSRTANQAGANSNLPSPSGGLANITSKFSAHTFGRARCVSFNGRLYDFNSTGNPDPTIDTMYLETLRQTCPQGGDPNTLANLDQATANNFDNNYFTNLQSNKGLLQSDQELLSTTGADTVDIVNRFANNQSDFFDNFGQSMIKMGNISPLTGSSGEIRSDCKRVN</sequence>
<feature type="binding site" evidence="15">
    <location>
        <position position="252"/>
    </location>
    <ligand>
        <name>Ca(2+)</name>
        <dbReference type="ChEBI" id="CHEBI:29108"/>
        <label>2</label>
    </ligand>
</feature>
<dbReference type="PROSITE" id="PS50873">
    <property type="entry name" value="PEROXIDASE_4"/>
    <property type="match status" value="2"/>
</dbReference>
<dbReference type="FunFam" id="1.10.520.10:FF:000009">
    <property type="entry name" value="Peroxidase"/>
    <property type="match status" value="2"/>
</dbReference>
<dbReference type="GO" id="GO:0020037">
    <property type="term" value="F:heme binding"/>
    <property type="evidence" value="ECO:0007669"/>
    <property type="project" value="InterPro"/>
</dbReference>
<dbReference type="GO" id="GO:0046872">
    <property type="term" value="F:metal ion binding"/>
    <property type="evidence" value="ECO:0007669"/>
    <property type="project" value="UniProtKB-KW"/>
</dbReference>
<dbReference type="InterPro" id="IPR010255">
    <property type="entry name" value="Haem_peroxidase_sf"/>
</dbReference>
<feature type="site" description="Transition state stabilizer" evidence="16">
    <location>
        <position position="61"/>
    </location>
</feature>
<dbReference type="AlphaFoldDB" id="A0A5N6L6C2"/>
<name>A0A5N6L6C2_9ROSI</name>
<dbReference type="PROSITE" id="PS00435">
    <property type="entry name" value="PEROXIDASE_1"/>
    <property type="match status" value="1"/>
</dbReference>
<comment type="similarity">
    <text evidence="3">Belongs to the peroxidase family. Ascorbate peroxidase subfamily.</text>
</comment>
<dbReference type="Gene3D" id="1.10.420.10">
    <property type="entry name" value="Peroxidase, domain 2"/>
    <property type="match status" value="2"/>
</dbReference>
<dbReference type="InterPro" id="IPR002016">
    <property type="entry name" value="Haem_peroxidase"/>
</dbReference>
<feature type="binding site" evidence="15">
    <location>
        <position position="71"/>
    </location>
    <ligand>
        <name>Ca(2+)</name>
        <dbReference type="ChEBI" id="CHEBI:29108"/>
        <label>1</label>
    </ligand>
</feature>
<reference evidence="20 21" key="1">
    <citation type="submission" date="2019-06" db="EMBL/GenBank/DDBJ databases">
        <title>A chromosomal-level reference genome of Carpinus fangiana (Coryloideae, Betulaceae).</title>
        <authorList>
            <person name="Yang X."/>
            <person name="Wang Z."/>
            <person name="Zhang L."/>
            <person name="Hao G."/>
            <person name="Liu J."/>
            <person name="Yang Y."/>
        </authorList>
    </citation>
    <scope>NUCLEOTIDE SEQUENCE [LARGE SCALE GENOMIC DNA]</scope>
    <source>
        <strain evidence="20">Cfa_2016G</strain>
        <tissue evidence="20">Leaf</tissue>
    </source>
</reference>
<dbReference type="PANTHER" id="PTHR31388">
    <property type="entry name" value="PEROXIDASE 72-RELATED"/>
    <property type="match status" value="1"/>
</dbReference>
<dbReference type="PRINTS" id="PR00458">
    <property type="entry name" value="PEROXIDASE"/>
</dbReference>
<evidence type="ECO:0000256" key="11">
    <source>
        <dbReference type="ARBA" id="ARBA00023157"/>
    </source>
</evidence>
<feature type="binding site" description="axial binding residue" evidence="15">
    <location>
        <position position="192"/>
    </location>
    <ligand>
        <name>heme b</name>
        <dbReference type="ChEBI" id="CHEBI:60344"/>
    </ligand>
    <ligandPart>
        <name>Fe</name>
        <dbReference type="ChEBI" id="CHEBI:18248"/>
    </ligandPart>
</feature>
<protein>
    <recommendedName>
        <fullName evidence="4">peroxidase</fullName>
        <ecNumber evidence="4">1.11.1.7</ecNumber>
    </recommendedName>
</protein>
<evidence type="ECO:0000256" key="8">
    <source>
        <dbReference type="ARBA" id="ARBA00022837"/>
    </source>
</evidence>
<evidence type="ECO:0000256" key="9">
    <source>
        <dbReference type="ARBA" id="ARBA00023002"/>
    </source>
</evidence>
<dbReference type="InterPro" id="IPR033905">
    <property type="entry name" value="Secretory_peroxidase"/>
</dbReference>
<keyword evidence="18" id="KW-0732">Signal</keyword>
<dbReference type="Gene3D" id="1.10.520.10">
    <property type="match status" value="2"/>
</dbReference>
<evidence type="ECO:0000256" key="17">
    <source>
        <dbReference type="PIRSR" id="PIRSR600823-5"/>
    </source>
</evidence>
<accession>A0A5N6L6C2</accession>
<dbReference type="EC" id="1.11.1.7" evidence="4"/>
<keyword evidence="11 17" id="KW-1015">Disulfide bond</keyword>
<evidence type="ECO:0000259" key="19">
    <source>
        <dbReference type="PROSITE" id="PS50873"/>
    </source>
</evidence>
<feature type="disulfide bond" evidence="17">
    <location>
        <begin position="199"/>
        <end position="231"/>
    </location>
</feature>